<feature type="transmembrane region" description="Helical" evidence="1">
    <location>
        <begin position="248"/>
        <end position="266"/>
    </location>
</feature>
<dbReference type="Pfam" id="PF13231">
    <property type="entry name" value="PMT_2"/>
    <property type="match status" value="1"/>
</dbReference>
<feature type="transmembrane region" description="Helical" evidence="1">
    <location>
        <begin position="86"/>
        <end position="103"/>
    </location>
</feature>
<keyword evidence="1" id="KW-0812">Transmembrane</keyword>
<reference evidence="3 4" key="1">
    <citation type="journal article" date="2015" name="Nature">
        <title>rRNA introns, odd ribosomes, and small enigmatic genomes across a large radiation of phyla.</title>
        <authorList>
            <person name="Brown C.T."/>
            <person name="Hug L.A."/>
            <person name="Thomas B.C."/>
            <person name="Sharon I."/>
            <person name="Castelle C.J."/>
            <person name="Singh A."/>
            <person name="Wilkins M.J."/>
            <person name="Williams K.H."/>
            <person name="Banfield J.F."/>
        </authorList>
    </citation>
    <scope>NUCLEOTIDE SEQUENCE [LARGE SCALE GENOMIC DNA]</scope>
</reference>
<evidence type="ECO:0000259" key="2">
    <source>
        <dbReference type="Pfam" id="PF13231"/>
    </source>
</evidence>
<feature type="transmembrane region" description="Helical" evidence="1">
    <location>
        <begin position="151"/>
        <end position="171"/>
    </location>
</feature>
<gene>
    <name evidence="3" type="ORF">UW52_C0049G0013</name>
</gene>
<dbReference type="EMBL" id="LCIQ01000049">
    <property type="protein sequence ID" value="KKT59095.1"/>
    <property type="molecule type" value="Genomic_DNA"/>
</dbReference>
<dbReference type="InterPro" id="IPR038731">
    <property type="entry name" value="RgtA/B/C-like"/>
</dbReference>
<evidence type="ECO:0000256" key="1">
    <source>
        <dbReference type="SAM" id="Phobius"/>
    </source>
</evidence>
<organism evidence="3 4">
    <name type="scientific">Candidatus Gottesmanbacteria bacterium GW2011_GWA1_44_24b</name>
    <dbReference type="NCBI Taxonomy" id="1618437"/>
    <lineage>
        <taxon>Bacteria</taxon>
        <taxon>Candidatus Gottesmaniibacteriota</taxon>
    </lineage>
</organism>
<keyword evidence="1" id="KW-1133">Transmembrane helix</keyword>
<feature type="transmembrane region" description="Helical" evidence="1">
    <location>
        <begin position="218"/>
        <end position="236"/>
    </location>
</feature>
<feature type="transmembrane region" description="Helical" evidence="1">
    <location>
        <begin position="303"/>
        <end position="324"/>
    </location>
</feature>
<sequence length="438" mass="50147">MHHFFSIHAPIFHYLLLPLFSVTGFTLESFRTLRIFMIVLYSIRLGLGWLLVSKVFSKTAAWMFVVIMLLDPFATFSGMQIRPDNLMTLVFTAALLFVIAALIKQSPWTWFFSGFFIGLSALISLKIAPSVGVLLSMLFVYCLIKKNIRHYGFCAVGTVVSAAVFCLFFFIQGSFFPMLQQVLADSGAMQSSLWNPPPFGFFYWPYNTVMYGLGGKPVTWYIAILLPVGALTGALYSSMRWRHSKIKLFFILVCIGMAGAQYLFLFTLRSFFVQYYLTVNWICALFAAVFIDAVTHSVKKYKAAAMILHLFLFFLFVLVSYYSVAANISRPKAYPAAYDEAIMRKRWAIVPSDAAVYPVLLFRPLSQPIPYGYFIPEVPPLIRNRYPGSLEALSHTSIRFLILTEYHMRFLDPETVSYIWAHFTRHPDDTDLWVRNTE</sequence>
<accession>A0A0G1IIW1</accession>
<comment type="caution">
    <text evidence="3">The sequence shown here is derived from an EMBL/GenBank/DDBJ whole genome shotgun (WGS) entry which is preliminary data.</text>
</comment>
<dbReference type="AlphaFoldDB" id="A0A0G1IIW1"/>
<keyword evidence="1" id="KW-0472">Membrane</keyword>
<feature type="transmembrane region" description="Helical" evidence="1">
    <location>
        <begin position="272"/>
        <end position="291"/>
    </location>
</feature>
<feature type="domain" description="Glycosyltransferase RgtA/B/C/D-like" evidence="2">
    <location>
        <begin position="8"/>
        <end position="170"/>
    </location>
</feature>
<proteinExistence type="predicted"/>
<name>A0A0G1IIW1_9BACT</name>
<feature type="transmembrane region" description="Helical" evidence="1">
    <location>
        <begin position="6"/>
        <end position="27"/>
    </location>
</feature>
<feature type="transmembrane region" description="Helical" evidence="1">
    <location>
        <begin position="115"/>
        <end position="144"/>
    </location>
</feature>
<evidence type="ECO:0000313" key="3">
    <source>
        <dbReference type="EMBL" id="KKT59095.1"/>
    </source>
</evidence>
<feature type="transmembrane region" description="Helical" evidence="1">
    <location>
        <begin position="59"/>
        <end position="79"/>
    </location>
</feature>
<evidence type="ECO:0000313" key="4">
    <source>
        <dbReference type="Proteomes" id="UP000034521"/>
    </source>
</evidence>
<dbReference type="Proteomes" id="UP000034521">
    <property type="component" value="Unassembled WGS sequence"/>
</dbReference>
<protein>
    <recommendedName>
        <fullName evidence="2">Glycosyltransferase RgtA/B/C/D-like domain-containing protein</fullName>
    </recommendedName>
</protein>
<feature type="transmembrane region" description="Helical" evidence="1">
    <location>
        <begin position="34"/>
        <end position="53"/>
    </location>
</feature>